<dbReference type="EMBL" id="SDIL01000108">
    <property type="protein sequence ID" value="RXK36126.1"/>
    <property type="molecule type" value="Genomic_DNA"/>
</dbReference>
<name>A0A4Q1BDM5_TREME</name>
<sequence length="205" mass="23162">MSGTATTLSLSSAEESASHNISNSTEEQLEEVYVTRKIVCTTSVSRYDFDSFLFQAAWSCPETGETTDRALGFKDDMKTLRENLQAEKEYASDAVQSMLLRHGTTEDTLTALPRTDFELAIESNFFLFFPQGDPGLPSSYTRDDMELLKYAASQKKNEEYTTTKYYDRLVTIGQDVTNYDPNDQVVEQNELNAEQAAQAQQFQED</sequence>
<accession>A0A4Q1BDM5</accession>
<dbReference type="VEuPathDB" id="FungiDB:TREMEDRAFT_58592"/>
<gene>
    <name evidence="2" type="ORF">M231_06617</name>
</gene>
<evidence type="ECO:0000313" key="3">
    <source>
        <dbReference type="Proteomes" id="UP000289152"/>
    </source>
</evidence>
<reference evidence="2 3" key="1">
    <citation type="submission" date="2016-06" db="EMBL/GenBank/DDBJ databases">
        <title>Evolution of pathogenesis and genome organization in the Tremellales.</title>
        <authorList>
            <person name="Cuomo C."/>
            <person name="Litvintseva A."/>
            <person name="Heitman J."/>
            <person name="Chen Y."/>
            <person name="Sun S."/>
            <person name="Springer D."/>
            <person name="Dromer F."/>
            <person name="Young S."/>
            <person name="Zeng Q."/>
            <person name="Chapman S."/>
            <person name="Gujja S."/>
            <person name="Saif S."/>
            <person name="Birren B."/>
        </authorList>
    </citation>
    <scope>NUCLEOTIDE SEQUENCE [LARGE SCALE GENOMIC DNA]</scope>
    <source>
        <strain evidence="2 3">ATCC 28783</strain>
    </source>
</reference>
<dbReference type="AlphaFoldDB" id="A0A4Q1BDM5"/>
<dbReference type="Proteomes" id="UP000289152">
    <property type="component" value="Unassembled WGS sequence"/>
</dbReference>
<organism evidence="2 3">
    <name type="scientific">Tremella mesenterica</name>
    <name type="common">Jelly fungus</name>
    <dbReference type="NCBI Taxonomy" id="5217"/>
    <lineage>
        <taxon>Eukaryota</taxon>
        <taxon>Fungi</taxon>
        <taxon>Dikarya</taxon>
        <taxon>Basidiomycota</taxon>
        <taxon>Agaricomycotina</taxon>
        <taxon>Tremellomycetes</taxon>
        <taxon>Tremellales</taxon>
        <taxon>Tremellaceae</taxon>
        <taxon>Tremella</taxon>
    </lineage>
</organism>
<comment type="caution">
    <text evidence="2">The sequence shown here is derived from an EMBL/GenBank/DDBJ whole genome shotgun (WGS) entry which is preliminary data.</text>
</comment>
<proteinExistence type="predicted"/>
<evidence type="ECO:0000256" key="1">
    <source>
        <dbReference type="SAM" id="MobiDB-lite"/>
    </source>
</evidence>
<keyword evidence="3" id="KW-1185">Reference proteome</keyword>
<feature type="region of interest" description="Disordered" evidence="1">
    <location>
        <begin position="1"/>
        <end position="26"/>
    </location>
</feature>
<feature type="compositionally biased region" description="Low complexity" evidence="1">
    <location>
        <begin position="1"/>
        <end position="15"/>
    </location>
</feature>
<evidence type="ECO:0000313" key="2">
    <source>
        <dbReference type="EMBL" id="RXK36126.1"/>
    </source>
</evidence>
<dbReference type="InParanoid" id="A0A4Q1BDM5"/>
<protein>
    <submittedName>
        <fullName evidence="2">Uncharacterized protein</fullName>
    </submittedName>
</protein>